<proteinExistence type="predicted"/>
<reference evidence="10 11" key="1">
    <citation type="journal article" date="2018" name="BMC Genomics">
        <title>The genome of Naegleria lovaniensis, the basis for a comparative approach to unravel pathogenicity factors of the human pathogenic amoeba N. fowleri.</title>
        <authorList>
            <person name="Liechti N."/>
            <person name="Schurch N."/>
            <person name="Bruggmann R."/>
            <person name="Wittwer M."/>
        </authorList>
    </citation>
    <scope>NUCLEOTIDE SEQUENCE [LARGE SCALE GENOMIC DNA]</scope>
    <source>
        <strain evidence="10 11">ATCC 30569</strain>
    </source>
</reference>
<dbReference type="GO" id="GO:0004674">
    <property type="term" value="F:protein serine/threonine kinase activity"/>
    <property type="evidence" value="ECO:0007669"/>
    <property type="project" value="UniProtKB-KW"/>
</dbReference>
<dbReference type="Gene3D" id="1.10.510.10">
    <property type="entry name" value="Transferase(Phosphotransferase) domain 1"/>
    <property type="match status" value="1"/>
</dbReference>
<evidence type="ECO:0000256" key="7">
    <source>
        <dbReference type="ARBA" id="ARBA00047899"/>
    </source>
</evidence>
<organism evidence="10 11">
    <name type="scientific">Naegleria lovaniensis</name>
    <name type="common">Amoeba</name>
    <dbReference type="NCBI Taxonomy" id="51637"/>
    <lineage>
        <taxon>Eukaryota</taxon>
        <taxon>Discoba</taxon>
        <taxon>Heterolobosea</taxon>
        <taxon>Tetramitia</taxon>
        <taxon>Eutetramitia</taxon>
        <taxon>Vahlkampfiidae</taxon>
        <taxon>Naegleria</taxon>
    </lineage>
</organism>
<dbReference type="RefSeq" id="XP_044550333.1">
    <property type="nucleotide sequence ID" value="XM_044692242.1"/>
</dbReference>
<evidence type="ECO:0000256" key="5">
    <source>
        <dbReference type="ARBA" id="ARBA00022777"/>
    </source>
</evidence>
<name>A0AA88GQ61_NAELO</name>
<dbReference type="AlphaFoldDB" id="A0AA88GQ61"/>
<dbReference type="Proteomes" id="UP000816034">
    <property type="component" value="Unassembled WGS sequence"/>
</dbReference>
<dbReference type="EMBL" id="PYSW02000016">
    <property type="protein sequence ID" value="KAG2386341.1"/>
    <property type="molecule type" value="Genomic_DNA"/>
</dbReference>
<evidence type="ECO:0000256" key="4">
    <source>
        <dbReference type="ARBA" id="ARBA00022741"/>
    </source>
</evidence>
<dbReference type="SMART" id="SM00220">
    <property type="entry name" value="S_TKc"/>
    <property type="match status" value="1"/>
</dbReference>
<keyword evidence="11" id="KW-1185">Reference proteome</keyword>
<keyword evidence="4" id="KW-0547">Nucleotide-binding</keyword>
<evidence type="ECO:0000313" key="11">
    <source>
        <dbReference type="Proteomes" id="UP000816034"/>
    </source>
</evidence>
<evidence type="ECO:0000256" key="1">
    <source>
        <dbReference type="ARBA" id="ARBA00012513"/>
    </source>
</evidence>
<dbReference type="CDD" id="cd00180">
    <property type="entry name" value="PKc"/>
    <property type="match status" value="1"/>
</dbReference>
<dbReference type="PANTHER" id="PTHR24363">
    <property type="entry name" value="SERINE/THREONINE PROTEIN KINASE"/>
    <property type="match status" value="1"/>
</dbReference>
<feature type="domain" description="Protein kinase" evidence="9">
    <location>
        <begin position="204"/>
        <end position="505"/>
    </location>
</feature>
<dbReference type="Pfam" id="PF00069">
    <property type="entry name" value="Pkinase"/>
    <property type="match status" value="1"/>
</dbReference>
<keyword evidence="2" id="KW-0723">Serine/threonine-protein kinase</keyword>
<evidence type="ECO:0000313" key="10">
    <source>
        <dbReference type="EMBL" id="KAG2386341.1"/>
    </source>
</evidence>
<dbReference type="InterPro" id="IPR011009">
    <property type="entry name" value="Kinase-like_dom_sf"/>
</dbReference>
<evidence type="ECO:0000256" key="8">
    <source>
        <dbReference type="ARBA" id="ARBA00048679"/>
    </source>
</evidence>
<sequence length="505" mass="58172">MLKDGLGNWGNYSKTKNKENLSTLAARCSIHALKISLHPNQTLNWSNWDKNLQKIQVYLQKFAAENKSQLSHHLEPLCRFLKLTNSLSSLTFQEVLRKALFPDKVINAEGNASELMLTPLHALDCSNTCISSYLYTDTLSDPLKKVVSDFKADDIIFMKYHTILPNLIFMIREDNNGDNPIHLHHPDLPKLIFELKLAHAHTMRALIRESIEDWHGDVYTIDKVEEYMNTNAIRTSSTINTIERVSRQEEYRKVRIDSKVYDVALDPSFKYKGKSNKMLQKGTISRGGAGSREIFVKTCAREVEHCEMIRPLMRNLVIGLNPIHKMLFMPVGSPCVGPLSEYELQKLIIDILVQIQILKHDARFIHNDIKPSNIVKYENHWYLIDFEIAHVLDTIKDDKCYDLDDNVVVNRERTNGYIAPEKLSDGHVSPKSDIYSFGVMLNKMFEHTLESLPKLKKLVDEMMIRDVRKRVSVEDCLKHFSNTEVSSALTFFRIIPRNFGEVIIS</sequence>
<dbReference type="EC" id="2.7.11.1" evidence="1"/>
<keyword evidence="5" id="KW-0418">Kinase</keyword>
<dbReference type="GO" id="GO:0005524">
    <property type="term" value="F:ATP binding"/>
    <property type="evidence" value="ECO:0007669"/>
    <property type="project" value="UniProtKB-KW"/>
</dbReference>
<evidence type="ECO:0000256" key="6">
    <source>
        <dbReference type="ARBA" id="ARBA00022840"/>
    </source>
</evidence>
<dbReference type="SUPFAM" id="SSF56112">
    <property type="entry name" value="Protein kinase-like (PK-like)"/>
    <property type="match status" value="1"/>
</dbReference>
<dbReference type="InterPro" id="IPR000719">
    <property type="entry name" value="Prot_kinase_dom"/>
</dbReference>
<keyword evidence="3" id="KW-0808">Transferase</keyword>
<evidence type="ECO:0000259" key="9">
    <source>
        <dbReference type="PROSITE" id="PS50011"/>
    </source>
</evidence>
<evidence type="ECO:0000256" key="3">
    <source>
        <dbReference type="ARBA" id="ARBA00022679"/>
    </source>
</evidence>
<gene>
    <name evidence="10" type="ORF">C9374_002787</name>
</gene>
<comment type="caution">
    <text evidence="10">The sequence shown here is derived from an EMBL/GenBank/DDBJ whole genome shotgun (WGS) entry which is preliminary data.</text>
</comment>
<accession>A0AA88GQ61</accession>
<evidence type="ECO:0000256" key="2">
    <source>
        <dbReference type="ARBA" id="ARBA00022527"/>
    </source>
</evidence>
<comment type="catalytic activity">
    <reaction evidence="7">
        <text>L-threonyl-[protein] + ATP = O-phospho-L-threonyl-[protein] + ADP + H(+)</text>
        <dbReference type="Rhea" id="RHEA:46608"/>
        <dbReference type="Rhea" id="RHEA-COMP:11060"/>
        <dbReference type="Rhea" id="RHEA-COMP:11605"/>
        <dbReference type="ChEBI" id="CHEBI:15378"/>
        <dbReference type="ChEBI" id="CHEBI:30013"/>
        <dbReference type="ChEBI" id="CHEBI:30616"/>
        <dbReference type="ChEBI" id="CHEBI:61977"/>
        <dbReference type="ChEBI" id="CHEBI:456216"/>
        <dbReference type="EC" id="2.7.11.1"/>
    </reaction>
</comment>
<dbReference type="PROSITE" id="PS50011">
    <property type="entry name" value="PROTEIN_KINASE_DOM"/>
    <property type="match status" value="1"/>
</dbReference>
<protein>
    <recommendedName>
        <fullName evidence="1">non-specific serine/threonine protein kinase</fullName>
        <ecNumber evidence="1">2.7.11.1</ecNumber>
    </recommendedName>
</protein>
<comment type="catalytic activity">
    <reaction evidence="8">
        <text>L-seryl-[protein] + ATP = O-phospho-L-seryl-[protein] + ADP + H(+)</text>
        <dbReference type="Rhea" id="RHEA:17989"/>
        <dbReference type="Rhea" id="RHEA-COMP:9863"/>
        <dbReference type="Rhea" id="RHEA-COMP:11604"/>
        <dbReference type="ChEBI" id="CHEBI:15378"/>
        <dbReference type="ChEBI" id="CHEBI:29999"/>
        <dbReference type="ChEBI" id="CHEBI:30616"/>
        <dbReference type="ChEBI" id="CHEBI:83421"/>
        <dbReference type="ChEBI" id="CHEBI:456216"/>
        <dbReference type="EC" id="2.7.11.1"/>
    </reaction>
</comment>
<dbReference type="GeneID" id="68095242"/>
<dbReference type="PANTHER" id="PTHR24363:SF0">
    <property type="entry name" value="SERINE_THREONINE KINASE LIKE DOMAIN CONTAINING 1"/>
    <property type="match status" value="1"/>
</dbReference>
<keyword evidence="6" id="KW-0067">ATP-binding</keyword>